<dbReference type="EMBL" id="CP009245">
    <property type="protein sequence ID" value="APT84198.1"/>
    <property type="molecule type" value="Genomic_DNA"/>
</dbReference>
<dbReference type="Pfam" id="PF00702">
    <property type="entry name" value="Hydrolase"/>
    <property type="match status" value="1"/>
</dbReference>
<dbReference type="NCBIfam" id="TIGR01509">
    <property type="entry name" value="HAD-SF-IA-v3"/>
    <property type="match status" value="1"/>
</dbReference>
<evidence type="ECO:0000313" key="2">
    <source>
        <dbReference type="Proteomes" id="UP000185478"/>
    </source>
</evidence>
<keyword evidence="1" id="KW-0378">Hydrolase</keyword>
<protein>
    <submittedName>
        <fullName evidence="1">HAD family hydrolase</fullName>
    </submittedName>
</protein>
<name>A0A1L7CEE7_9CORY</name>
<reference evidence="1 2" key="1">
    <citation type="submission" date="2014-08" db="EMBL/GenBank/DDBJ databases">
        <title>Complete genome sequence of Corynebacterium aquilae S-613T(T) (=DSM 44791(T)), isolated from the choana of a healthy golden eagle.</title>
        <authorList>
            <person name="Ruckert C."/>
            <person name="Albersmeier A."/>
            <person name="Winkler A."/>
            <person name="Kalinowski J."/>
        </authorList>
    </citation>
    <scope>NUCLEOTIDE SEQUENCE [LARGE SCALE GENOMIC DNA]</scope>
    <source>
        <strain evidence="1 2">S-613</strain>
    </source>
</reference>
<dbReference type="Gene3D" id="3.40.50.1000">
    <property type="entry name" value="HAD superfamily/HAD-like"/>
    <property type="match status" value="1"/>
</dbReference>
<dbReference type="InterPro" id="IPR023214">
    <property type="entry name" value="HAD_sf"/>
</dbReference>
<dbReference type="Proteomes" id="UP000185478">
    <property type="component" value="Chromosome"/>
</dbReference>
<dbReference type="PANTHER" id="PTHR43611">
    <property type="entry name" value="ALPHA-D-GLUCOSE 1-PHOSPHATE PHOSPHATASE"/>
    <property type="match status" value="1"/>
</dbReference>
<accession>A0A1L7CEE7</accession>
<sequence>MRGLIVDYCGVLDGTDEDVRRWKALLSELKAHGVQLAILSNTEGEGPLADEIRRWLSDGIVDAVALSGEIGAEKPETAAFEIAARSIGLPMNDCVFVDDNILNVRGAVDSGLVGVFYQHFDRSVVEICGMFGMDGEY</sequence>
<evidence type="ECO:0000313" key="1">
    <source>
        <dbReference type="EMBL" id="APT84198.1"/>
    </source>
</evidence>
<dbReference type="STRING" id="1431546.CAQU_02930"/>
<dbReference type="GO" id="GO:0016787">
    <property type="term" value="F:hydrolase activity"/>
    <property type="evidence" value="ECO:0007669"/>
    <property type="project" value="UniProtKB-KW"/>
</dbReference>
<keyword evidence="2" id="KW-1185">Reference proteome</keyword>
<organism evidence="1 2">
    <name type="scientific">Corynebacterium aquilae DSM 44791</name>
    <dbReference type="NCBI Taxonomy" id="1431546"/>
    <lineage>
        <taxon>Bacteria</taxon>
        <taxon>Bacillati</taxon>
        <taxon>Actinomycetota</taxon>
        <taxon>Actinomycetes</taxon>
        <taxon>Mycobacteriales</taxon>
        <taxon>Corynebacteriaceae</taxon>
        <taxon>Corynebacterium</taxon>
    </lineage>
</organism>
<dbReference type="AlphaFoldDB" id="A0A1L7CEE7"/>
<dbReference type="InterPro" id="IPR006439">
    <property type="entry name" value="HAD-SF_hydro_IA"/>
</dbReference>
<dbReference type="KEGG" id="caqu:CAQU_02930"/>
<dbReference type="SUPFAM" id="SSF56784">
    <property type="entry name" value="HAD-like"/>
    <property type="match status" value="1"/>
</dbReference>
<dbReference type="OrthoDB" id="9795007at2"/>
<proteinExistence type="predicted"/>
<dbReference type="PANTHER" id="PTHR43611:SF3">
    <property type="entry name" value="FLAVIN MONONUCLEOTIDE HYDROLASE 1, CHLOROPLATIC"/>
    <property type="match status" value="1"/>
</dbReference>
<dbReference type="InterPro" id="IPR036412">
    <property type="entry name" value="HAD-like_sf"/>
</dbReference>
<dbReference type="RefSeq" id="WP_075725045.1">
    <property type="nucleotide sequence ID" value="NZ_CP009245.1"/>
</dbReference>
<gene>
    <name evidence="1" type="ORF">CAQU_02930</name>
</gene>